<dbReference type="EMBL" id="GBRH01248155">
    <property type="protein sequence ID" value="JAD49740.1"/>
    <property type="molecule type" value="Transcribed_RNA"/>
</dbReference>
<organism evidence="1">
    <name type="scientific">Arundo donax</name>
    <name type="common">Giant reed</name>
    <name type="synonym">Donax arundinaceus</name>
    <dbReference type="NCBI Taxonomy" id="35708"/>
    <lineage>
        <taxon>Eukaryota</taxon>
        <taxon>Viridiplantae</taxon>
        <taxon>Streptophyta</taxon>
        <taxon>Embryophyta</taxon>
        <taxon>Tracheophyta</taxon>
        <taxon>Spermatophyta</taxon>
        <taxon>Magnoliopsida</taxon>
        <taxon>Liliopsida</taxon>
        <taxon>Poales</taxon>
        <taxon>Poaceae</taxon>
        <taxon>PACMAD clade</taxon>
        <taxon>Arundinoideae</taxon>
        <taxon>Arundineae</taxon>
        <taxon>Arundo</taxon>
    </lineage>
</organism>
<dbReference type="AlphaFoldDB" id="A0A0A9ALC4"/>
<evidence type="ECO:0000313" key="1">
    <source>
        <dbReference type="EMBL" id="JAD49740.1"/>
    </source>
</evidence>
<reference evidence="1" key="2">
    <citation type="journal article" date="2015" name="Data Brief">
        <title>Shoot transcriptome of the giant reed, Arundo donax.</title>
        <authorList>
            <person name="Barrero R.A."/>
            <person name="Guerrero F.D."/>
            <person name="Moolhuijzen P."/>
            <person name="Goolsby J.A."/>
            <person name="Tidwell J."/>
            <person name="Bellgard S.E."/>
            <person name="Bellgard M.I."/>
        </authorList>
    </citation>
    <scope>NUCLEOTIDE SEQUENCE</scope>
    <source>
        <tissue evidence="1">Shoot tissue taken approximately 20 cm above the soil surface</tissue>
    </source>
</reference>
<reference evidence="1" key="1">
    <citation type="submission" date="2014-09" db="EMBL/GenBank/DDBJ databases">
        <authorList>
            <person name="Magalhaes I.L.F."/>
            <person name="Oliveira U."/>
            <person name="Santos F.R."/>
            <person name="Vidigal T.H.D.A."/>
            <person name="Brescovit A.D."/>
            <person name="Santos A.J."/>
        </authorList>
    </citation>
    <scope>NUCLEOTIDE SEQUENCE</scope>
    <source>
        <tissue evidence="1">Shoot tissue taken approximately 20 cm above the soil surface</tissue>
    </source>
</reference>
<proteinExistence type="predicted"/>
<sequence>MYYAPYDYNRSTINNSSAKSETLNNILNKITTLAVFL</sequence>
<name>A0A0A9ALC4_ARUDO</name>
<accession>A0A0A9ALC4</accession>
<protein>
    <submittedName>
        <fullName evidence="1">Uncharacterized protein</fullName>
    </submittedName>
</protein>